<sequence>MGNGTSIIEQPSSQYIECEDDIISYTNKNNILTYNYTVKIKDLMDSYSFVIRATPYVIDGYYGFIYDNLSTTYTIDSGVIQDINTIQCFDIYKYFINDSGVTINFSIECPISKLGALTCLYRI</sequence>
<protein>
    <submittedName>
        <fullName evidence="1">Uncharacterized protein</fullName>
    </submittedName>
</protein>
<accession>A0A8S5QLY8</accession>
<name>A0A8S5QLY8_9CAUD</name>
<organism evidence="1">
    <name type="scientific">CrAss-like virus sp. ctYsL76</name>
    <dbReference type="NCBI Taxonomy" id="2826826"/>
    <lineage>
        <taxon>Viruses</taxon>
        <taxon>Duplodnaviria</taxon>
        <taxon>Heunggongvirae</taxon>
        <taxon>Uroviricota</taxon>
        <taxon>Caudoviricetes</taxon>
        <taxon>Crassvirales</taxon>
    </lineage>
</organism>
<evidence type="ECO:0000313" key="1">
    <source>
        <dbReference type="EMBL" id="DAE20002.1"/>
    </source>
</evidence>
<dbReference type="EMBL" id="BK015689">
    <property type="protein sequence ID" value="DAE20002.1"/>
    <property type="molecule type" value="Genomic_DNA"/>
</dbReference>
<reference evidence="1" key="1">
    <citation type="journal article" date="2021" name="Proc. Natl. Acad. Sci. U.S.A.">
        <title>A Catalog of Tens of Thousands of Viruses from Human Metagenomes Reveals Hidden Associations with Chronic Diseases.</title>
        <authorList>
            <person name="Tisza M.J."/>
            <person name="Buck C.B."/>
        </authorList>
    </citation>
    <scope>NUCLEOTIDE SEQUENCE</scope>
    <source>
        <strain evidence="1">CtYsL76</strain>
    </source>
</reference>
<proteinExistence type="predicted"/>